<feature type="transmembrane region" description="Helical" evidence="5">
    <location>
        <begin position="203"/>
        <end position="223"/>
    </location>
</feature>
<evidence type="ECO:0000256" key="4">
    <source>
        <dbReference type="ARBA" id="ARBA00023136"/>
    </source>
</evidence>
<gene>
    <name evidence="7" type="ORF">OEA41_008476</name>
</gene>
<comment type="caution">
    <text evidence="7">The sequence shown here is derived from an EMBL/GenBank/DDBJ whole genome shotgun (WGS) entry which is preliminary data.</text>
</comment>
<dbReference type="Gene3D" id="1.20.1250.20">
    <property type="entry name" value="MFS general substrate transporter like domains"/>
    <property type="match status" value="1"/>
</dbReference>
<feature type="transmembrane region" description="Helical" evidence="5">
    <location>
        <begin position="74"/>
        <end position="102"/>
    </location>
</feature>
<evidence type="ECO:0000313" key="8">
    <source>
        <dbReference type="Proteomes" id="UP001276659"/>
    </source>
</evidence>
<evidence type="ECO:0000256" key="5">
    <source>
        <dbReference type="SAM" id="Phobius"/>
    </source>
</evidence>
<evidence type="ECO:0000259" key="6">
    <source>
        <dbReference type="PROSITE" id="PS50850"/>
    </source>
</evidence>
<feature type="transmembrane region" description="Helical" evidence="5">
    <location>
        <begin position="410"/>
        <end position="436"/>
    </location>
</feature>
<feature type="transmembrane region" description="Helical" evidence="5">
    <location>
        <begin position="288"/>
        <end position="313"/>
    </location>
</feature>
<comment type="subcellular location">
    <subcellularLocation>
        <location evidence="1">Membrane</location>
        <topology evidence="1">Multi-pass membrane protein</topology>
    </subcellularLocation>
</comment>
<organism evidence="7 8">
    <name type="scientific">Lepraria neglecta</name>
    <dbReference type="NCBI Taxonomy" id="209136"/>
    <lineage>
        <taxon>Eukaryota</taxon>
        <taxon>Fungi</taxon>
        <taxon>Dikarya</taxon>
        <taxon>Ascomycota</taxon>
        <taxon>Pezizomycotina</taxon>
        <taxon>Lecanoromycetes</taxon>
        <taxon>OSLEUM clade</taxon>
        <taxon>Lecanoromycetidae</taxon>
        <taxon>Lecanorales</taxon>
        <taxon>Lecanorineae</taxon>
        <taxon>Stereocaulaceae</taxon>
        <taxon>Lepraria</taxon>
    </lineage>
</organism>
<dbReference type="SUPFAM" id="SSF103473">
    <property type="entry name" value="MFS general substrate transporter"/>
    <property type="match status" value="1"/>
</dbReference>
<accession>A0AAE0DNV8</accession>
<evidence type="ECO:0000313" key="7">
    <source>
        <dbReference type="EMBL" id="KAK3177148.1"/>
    </source>
</evidence>
<evidence type="ECO:0000256" key="1">
    <source>
        <dbReference type="ARBA" id="ARBA00004141"/>
    </source>
</evidence>
<dbReference type="InterPro" id="IPR020846">
    <property type="entry name" value="MFS_dom"/>
</dbReference>
<dbReference type="AlphaFoldDB" id="A0AAE0DNV8"/>
<protein>
    <recommendedName>
        <fullName evidence="6">Major facilitator superfamily (MFS) profile domain-containing protein</fullName>
    </recommendedName>
</protein>
<reference evidence="7" key="1">
    <citation type="submission" date="2022-11" db="EMBL/GenBank/DDBJ databases">
        <title>Chromosomal genome sequence assembly and mating type (MAT) locus characterization of the leprose asexual lichenized fungus Lepraria neglecta (Nyl.) Erichsen.</title>
        <authorList>
            <person name="Allen J.L."/>
            <person name="Pfeffer B."/>
        </authorList>
    </citation>
    <scope>NUCLEOTIDE SEQUENCE</scope>
    <source>
        <strain evidence="7">Allen 5258</strain>
    </source>
</reference>
<dbReference type="PANTHER" id="PTHR23502">
    <property type="entry name" value="MAJOR FACILITATOR SUPERFAMILY"/>
    <property type="match status" value="1"/>
</dbReference>
<feature type="domain" description="Major facilitator superfamily (MFS) profile" evidence="6">
    <location>
        <begin position="75"/>
        <end position="500"/>
    </location>
</feature>
<evidence type="ECO:0000256" key="3">
    <source>
        <dbReference type="ARBA" id="ARBA00022989"/>
    </source>
</evidence>
<keyword evidence="2 5" id="KW-0812">Transmembrane</keyword>
<dbReference type="PANTHER" id="PTHR23502:SF187">
    <property type="entry name" value="TRANSPORTER, PUTATIVE (AFU_ORTHOLOGUE AFUA_2G17840)-RELATED"/>
    <property type="match status" value="1"/>
</dbReference>
<dbReference type="GO" id="GO:0022857">
    <property type="term" value="F:transmembrane transporter activity"/>
    <property type="evidence" value="ECO:0007669"/>
    <property type="project" value="InterPro"/>
</dbReference>
<feature type="transmembrane region" description="Helical" evidence="5">
    <location>
        <begin position="170"/>
        <end position="191"/>
    </location>
</feature>
<feature type="transmembrane region" description="Helical" evidence="5">
    <location>
        <begin position="383"/>
        <end position="404"/>
    </location>
</feature>
<dbReference type="InterPro" id="IPR011701">
    <property type="entry name" value="MFS"/>
</dbReference>
<dbReference type="Pfam" id="PF07690">
    <property type="entry name" value="MFS_1"/>
    <property type="match status" value="1"/>
</dbReference>
<evidence type="ECO:0000256" key="2">
    <source>
        <dbReference type="ARBA" id="ARBA00022692"/>
    </source>
</evidence>
<dbReference type="PROSITE" id="PS50850">
    <property type="entry name" value="MFS"/>
    <property type="match status" value="1"/>
</dbReference>
<keyword evidence="4 5" id="KW-0472">Membrane</keyword>
<feature type="transmembrane region" description="Helical" evidence="5">
    <location>
        <begin position="478"/>
        <end position="499"/>
    </location>
</feature>
<proteinExistence type="predicted"/>
<sequence>MSSITPDSKEKTFEKNAVTIDEKKIAIEGYIVGADNYDDRSNLKKTADGRIALIPQPSNSPDDPLNWSPAKKAITLAIIGFIAFLPDYTAGTGIVTLIPQAIEWKESQYNVQKAVVGNIFSLGICGLVVVALSNYFGRLPIIFLFQSFALATCAWAAAATSLKSFIAARILNGLVASSAQGGALMWIKDLFFFHEHPRKINYVEFPIILSPYLGPLITAFIEYKVSWRWGFWVCTILWGIGWLLIAGLLDEPYYDRTIPEAEQIPRQSRWLRLIGIEQSKAARSERRLLSVMLQPILAITKIPVLLIVIYYFLNFAWVISVNTTISIWLVNFYHFNPKNLGFFYFFGITGVTLGWLVGHWMHDAFGTFYAKRHGGRILPEARLTISYPATLIMVVSLIIIGLGVQKHWHYMVLAVFAAAQCCGIMICTTAVNAYLLDCYPGNSGEVSAWVSVGRIWGGFMATYIQLPWVQKIGPAKVLGIQAAITFAASFVIIFLQVYGRRIRQWQERKELVEK</sequence>
<feature type="transmembrane region" description="Helical" evidence="5">
    <location>
        <begin position="139"/>
        <end position="158"/>
    </location>
</feature>
<feature type="transmembrane region" description="Helical" evidence="5">
    <location>
        <begin position="114"/>
        <end position="132"/>
    </location>
</feature>
<feature type="transmembrane region" description="Helical" evidence="5">
    <location>
        <begin position="229"/>
        <end position="249"/>
    </location>
</feature>
<dbReference type="GO" id="GO:0005886">
    <property type="term" value="C:plasma membrane"/>
    <property type="evidence" value="ECO:0007669"/>
    <property type="project" value="TreeGrafter"/>
</dbReference>
<keyword evidence="3 5" id="KW-1133">Transmembrane helix</keyword>
<dbReference type="InterPro" id="IPR036259">
    <property type="entry name" value="MFS_trans_sf"/>
</dbReference>
<dbReference type="Proteomes" id="UP001276659">
    <property type="component" value="Unassembled WGS sequence"/>
</dbReference>
<feature type="transmembrane region" description="Helical" evidence="5">
    <location>
        <begin position="342"/>
        <end position="362"/>
    </location>
</feature>
<name>A0AAE0DNV8_9LECA</name>
<keyword evidence="8" id="KW-1185">Reference proteome</keyword>
<dbReference type="EMBL" id="JASNWA010000004">
    <property type="protein sequence ID" value="KAK3177148.1"/>
    <property type="molecule type" value="Genomic_DNA"/>
</dbReference>